<dbReference type="Proteomes" id="UP000327493">
    <property type="component" value="Chromosome 5"/>
</dbReference>
<dbReference type="PANTHER" id="PTHR32470">
    <property type="entry name" value="ADH DEHYDROGENASE [UBIQUINONE] 1 ALPHA SUBCOMPLEX ASSEMBLY FACTOR 2"/>
    <property type="match status" value="1"/>
</dbReference>
<organism evidence="2 3">
    <name type="scientific">Etheostoma spectabile</name>
    <name type="common">orangethroat darter</name>
    <dbReference type="NCBI Taxonomy" id="54343"/>
    <lineage>
        <taxon>Eukaryota</taxon>
        <taxon>Metazoa</taxon>
        <taxon>Chordata</taxon>
        <taxon>Craniata</taxon>
        <taxon>Vertebrata</taxon>
        <taxon>Euteleostomi</taxon>
        <taxon>Actinopterygii</taxon>
        <taxon>Neopterygii</taxon>
        <taxon>Teleostei</taxon>
        <taxon>Neoteleostei</taxon>
        <taxon>Acanthomorphata</taxon>
        <taxon>Eupercaria</taxon>
        <taxon>Perciformes</taxon>
        <taxon>Percoidei</taxon>
        <taxon>Percidae</taxon>
        <taxon>Etheostomatinae</taxon>
        <taxon>Etheostoma</taxon>
    </lineage>
</organism>
<dbReference type="GO" id="GO:0032981">
    <property type="term" value="P:mitochondrial respiratory chain complex I assembly"/>
    <property type="evidence" value="ECO:0007669"/>
    <property type="project" value="TreeGrafter"/>
</dbReference>
<accession>A0A5J5DIA7</accession>
<protein>
    <recommendedName>
        <fullName evidence="4">NADH dehydrogenase [ubiquinone] 1 alpha subcomplex assembly factor 2</fullName>
    </recommendedName>
</protein>
<dbReference type="InterPro" id="IPR052618">
    <property type="entry name" value="ComplexI_NDUFA12"/>
</dbReference>
<reference evidence="2 3" key="1">
    <citation type="submission" date="2019-08" db="EMBL/GenBank/DDBJ databases">
        <title>A chromosome-level genome assembly, high-density linkage maps, and genome scans reveal the genomic architecture of hybrid incompatibilities underlying speciation via character displacement in darters (Percidae: Etheostominae).</title>
        <authorList>
            <person name="Moran R.L."/>
            <person name="Catchen J.M."/>
            <person name="Fuller R.C."/>
        </authorList>
    </citation>
    <scope>NUCLEOTIDE SEQUENCE [LARGE SCALE GENOMIC DNA]</scope>
    <source>
        <strain evidence="2">EspeVRDwgs_2016</strain>
        <tissue evidence="2">Muscle</tissue>
    </source>
</reference>
<proteinExistence type="predicted"/>
<dbReference type="EMBL" id="VOFY01000005">
    <property type="protein sequence ID" value="KAA8593021.1"/>
    <property type="molecule type" value="Genomic_DNA"/>
</dbReference>
<evidence type="ECO:0008006" key="4">
    <source>
        <dbReference type="Google" id="ProtNLM"/>
    </source>
</evidence>
<dbReference type="GO" id="GO:0005739">
    <property type="term" value="C:mitochondrion"/>
    <property type="evidence" value="ECO:0007669"/>
    <property type="project" value="TreeGrafter"/>
</dbReference>
<evidence type="ECO:0000313" key="2">
    <source>
        <dbReference type="EMBL" id="KAA8593021.1"/>
    </source>
</evidence>
<keyword evidence="3" id="KW-1185">Reference proteome</keyword>
<evidence type="ECO:0000313" key="3">
    <source>
        <dbReference type="Proteomes" id="UP000327493"/>
    </source>
</evidence>
<comment type="caution">
    <text evidence="2">The sequence shown here is derived from an EMBL/GenBank/DDBJ whole genome shotgun (WGS) entry which is preliminary data.</text>
</comment>
<dbReference type="PANTHER" id="PTHR32470:SF2">
    <property type="entry name" value="NADH DEHYDROGENASE [UBIQUINONE] 1 ALPHA SUBCOMPLEX ASSEMBLY FACTOR 2"/>
    <property type="match status" value="1"/>
</dbReference>
<name>A0A5J5DIA7_9PERO</name>
<gene>
    <name evidence="2" type="ORF">FQN60_018476</name>
</gene>
<feature type="region of interest" description="Disordered" evidence="1">
    <location>
        <begin position="238"/>
        <end position="276"/>
    </location>
</feature>
<sequence length="276" mass="31269">MSRIAGLLRRTFGIVRDHVGTDTLGNKYYLIPEQKTWTGKEIGGRERERDSKGCRYWYLVALVSPMLIGSLHPHKAVHYHAGYDVGGVYDEEHETQGSPAGVCSPGICFCNERQECRRKAHSEGDSSRRPGMTLWRFGATQRDLRRRARGPRGRLVRAKRMVVAANPNEYEYIEGSIPMEWDAWIRGRRKEPPSVEELLKNDSYREHIKLKAKEVDEKELALQAKEYEEGLVATPAKTVAKGHAATTSFGKQEISEDPTSTANTFQPGSWMPNPKK</sequence>
<feature type="compositionally biased region" description="Polar residues" evidence="1">
    <location>
        <begin position="257"/>
        <end position="267"/>
    </location>
</feature>
<dbReference type="AlphaFoldDB" id="A0A5J5DIA7"/>
<evidence type="ECO:0000256" key="1">
    <source>
        <dbReference type="SAM" id="MobiDB-lite"/>
    </source>
</evidence>